<reference evidence="1" key="1">
    <citation type="submission" date="2020-05" db="EMBL/GenBank/DDBJ databases">
        <title>Large-scale comparative analyses of tick genomes elucidate their genetic diversity and vector capacities.</title>
        <authorList>
            <person name="Jia N."/>
            <person name="Wang J."/>
            <person name="Shi W."/>
            <person name="Du L."/>
            <person name="Sun Y."/>
            <person name="Zhan W."/>
            <person name="Jiang J."/>
            <person name="Wang Q."/>
            <person name="Zhang B."/>
            <person name="Ji P."/>
            <person name="Sakyi L.B."/>
            <person name="Cui X."/>
            <person name="Yuan T."/>
            <person name="Jiang B."/>
            <person name="Yang W."/>
            <person name="Lam T.T.-Y."/>
            <person name="Chang Q."/>
            <person name="Ding S."/>
            <person name="Wang X."/>
            <person name="Zhu J."/>
            <person name="Ruan X."/>
            <person name="Zhao L."/>
            <person name="Wei J."/>
            <person name="Que T."/>
            <person name="Du C."/>
            <person name="Cheng J."/>
            <person name="Dai P."/>
            <person name="Han X."/>
            <person name="Huang E."/>
            <person name="Gao Y."/>
            <person name="Liu J."/>
            <person name="Shao H."/>
            <person name="Ye R."/>
            <person name="Li L."/>
            <person name="Wei W."/>
            <person name="Wang X."/>
            <person name="Wang C."/>
            <person name="Yang T."/>
            <person name="Huo Q."/>
            <person name="Li W."/>
            <person name="Guo W."/>
            <person name="Chen H."/>
            <person name="Zhou L."/>
            <person name="Ni X."/>
            <person name="Tian J."/>
            <person name="Zhou Y."/>
            <person name="Sheng Y."/>
            <person name="Liu T."/>
            <person name="Pan Y."/>
            <person name="Xia L."/>
            <person name="Li J."/>
            <person name="Zhao F."/>
            <person name="Cao W."/>
        </authorList>
    </citation>
    <scope>NUCLEOTIDE SEQUENCE</scope>
    <source>
        <strain evidence="1">Hyas-2018</strain>
    </source>
</reference>
<protein>
    <submittedName>
        <fullName evidence="1">Uncharacterized protein</fullName>
    </submittedName>
</protein>
<name>A0ACB7RJ36_HYAAI</name>
<dbReference type="Proteomes" id="UP000821845">
    <property type="component" value="Chromosome 9"/>
</dbReference>
<comment type="caution">
    <text evidence="1">The sequence shown here is derived from an EMBL/GenBank/DDBJ whole genome shotgun (WGS) entry which is preliminary data.</text>
</comment>
<evidence type="ECO:0000313" key="1">
    <source>
        <dbReference type="EMBL" id="KAH6921621.1"/>
    </source>
</evidence>
<proteinExistence type="predicted"/>
<accession>A0ACB7RJ36</accession>
<gene>
    <name evidence="1" type="ORF">HPB50_003611</name>
</gene>
<keyword evidence="2" id="KW-1185">Reference proteome</keyword>
<sequence length="265" mass="29933">MKTECANRPDGVMLFAGFLIPLEASILKSQEFLYQLSMVDDKGRQQLEERFKLIEGAAKSNTTTAALMLAATVFNFRIGGRRSLFANLTGYDDQGSVLHTTKPPEIRKYEQYVNSSEFKRKLGIPVPEMVSLEQYRLPIQFALAPGDYFTNITDIFQEVLESEKVLIVNGQMDNIFPAVLFDEYFNNMTWNGSAEFRECPRKPWNTQQPQYGIAGYINQCGNLTTALALQAGHLLGYDASDAIFDIVSRFVNASNYDSQEQNNIE</sequence>
<organism evidence="1 2">
    <name type="scientific">Hyalomma asiaticum</name>
    <name type="common">Tick</name>
    <dbReference type="NCBI Taxonomy" id="266040"/>
    <lineage>
        <taxon>Eukaryota</taxon>
        <taxon>Metazoa</taxon>
        <taxon>Ecdysozoa</taxon>
        <taxon>Arthropoda</taxon>
        <taxon>Chelicerata</taxon>
        <taxon>Arachnida</taxon>
        <taxon>Acari</taxon>
        <taxon>Parasitiformes</taxon>
        <taxon>Ixodida</taxon>
        <taxon>Ixodoidea</taxon>
        <taxon>Ixodidae</taxon>
        <taxon>Hyalomminae</taxon>
        <taxon>Hyalomma</taxon>
    </lineage>
</organism>
<evidence type="ECO:0000313" key="2">
    <source>
        <dbReference type="Proteomes" id="UP000821845"/>
    </source>
</evidence>
<dbReference type="EMBL" id="CM023489">
    <property type="protein sequence ID" value="KAH6921621.1"/>
    <property type="molecule type" value="Genomic_DNA"/>
</dbReference>